<comment type="caution">
    <text evidence="7">The sequence shown here is derived from an EMBL/GenBank/DDBJ whole genome shotgun (WGS) entry which is preliminary data.</text>
</comment>
<evidence type="ECO:0000259" key="6">
    <source>
        <dbReference type="PROSITE" id="PS50042"/>
    </source>
</evidence>
<dbReference type="InterPro" id="IPR000595">
    <property type="entry name" value="cNMP-bd_dom"/>
</dbReference>
<gene>
    <name evidence="7" type="ORF">VNO78_07409</name>
</gene>
<accession>A0AAN9SW48</accession>
<dbReference type="EMBL" id="JAYMYS010000002">
    <property type="protein sequence ID" value="KAK7405800.1"/>
    <property type="molecule type" value="Genomic_DNA"/>
</dbReference>
<dbReference type="PANTHER" id="PTHR45743:SF6">
    <property type="entry name" value="POTASSIUM CHANNEL KAT2"/>
    <property type="match status" value="1"/>
</dbReference>
<evidence type="ECO:0000256" key="3">
    <source>
        <dbReference type="ARBA" id="ARBA00022882"/>
    </source>
</evidence>
<reference evidence="7 8" key="1">
    <citation type="submission" date="2024-01" db="EMBL/GenBank/DDBJ databases">
        <title>The genomes of 5 underutilized Papilionoideae crops provide insights into root nodulation and disease resistanc.</title>
        <authorList>
            <person name="Jiang F."/>
        </authorList>
    </citation>
    <scope>NUCLEOTIDE SEQUENCE [LARGE SCALE GENOMIC DNA]</scope>
    <source>
        <strain evidence="7">DUOXIRENSHENG_FW03</strain>
        <tissue evidence="7">Leaves</tissue>
    </source>
</reference>
<evidence type="ECO:0000256" key="4">
    <source>
        <dbReference type="ARBA" id="ARBA00022958"/>
    </source>
</evidence>
<evidence type="ECO:0000313" key="7">
    <source>
        <dbReference type="EMBL" id="KAK7405800.1"/>
    </source>
</evidence>
<keyword evidence="4" id="KW-0630">Potassium</keyword>
<keyword evidence="3" id="KW-0813">Transport</keyword>
<dbReference type="PROSITE" id="PS50042">
    <property type="entry name" value="CNMP_BINDING_3"/>
    <property type="match status" value="1"/>
</dbReference>
<evidence type="ECO:0000256" key="5">
    <source>
        <dbReference type="ARBA" id="ARBA00023303"/>
    </source>
</evidence>
<dbReference type="PANTHER" id="PTHR45743">
    <property type="entry name" value="POTASSIUM CHANNEL AKT1"/>
    <property type="match status" value="1"/>
</dbReference>
<dbReference type="SUPFAM" id="SSF51206">
    <property type="entry name" value="cAMP-binding domain-like"/>
    <property type="match status" value="1"/>
</dbReference>
<evidence type="ECO:0000256" key="1">
    <source>
        <dbReference type="ARBA" id="ARBA00022538"/>
    </source>
</evidence>
<dbReference type="InterPro" id="IPR045319">
    <property type="entry name" value="KAT/AKT"/>
</dbReference>
<keyword evidence="2" id="KW-0631">Potassium channel</keyword>
<sequence>MEAEYFPPKEDVILQNESPTDLYMLVSGAVDLIRFVDGHDQETHLKGHEGLDSENPSLWTLDWLSTKCMIWTTLEKVSLMHPQIAHMEKRDCMA</sequence>
<keyword evidence="3" id="KW-0406">Ion transport</keyword>
<keyword evidence="1" id="KW-0633">Potassium transport</keyword>
<dbReference type="Proteomes" id="UP001386955">
    <property type="component" value="Unassembled WGS sequence"/>
</dbReference>
<dbReference type="InterPro" id="IPR018490">
    <property type="entry name" value="cNMP-bd_dom_sf"/>
</dbReference>
<organism evidence="7 8">
    <name type="scientific">Psophocarpus tetragonolobus</name>
    <name type="common">Winged bean</name>
    <name type="synonym">Dolichos tetragonolobus</name>
    <dbReference type="NCBI Taxonomy" id="3891"/>
    <lineage>
        <taxon>Eukaryota</taxon>
        <taxon>Viridiplantae</taxon>
        <taxon>Streptophyta</taxon>
        <taxon>Embryophyta</taxon>
        <taxon>Tracheophyta</taxon>
        <taxon>Spermatophyta</taxon>
        <taxon>Magnoliopsida</taxon>
        <taxon>eudicotyledons</taxon>
        <taxon>Gunneridae</taxon>
        <taxon>Pentapetalae</taxon>
        <taxon>rosids</taxon>
        <taxon>fabids</taxon>
        <taxon>Fabales</taxon>
        <taxon>Fabaceae</taxon>
        <taxon>Papilionoideae</taxon>
        <taxon>50 kb inversion clade</taxon>
        <taxon>NPAAA clade</taxon>
        <taxon>indigoferoid/millettioid clade</taxon>
        <taxon>Phaseoleae</taxon>
        <taxon>Psophocarpus</taxon>
    </lineage>
</organism>
<name>A0AAN9SW48_PSOTE</name>
<dbReference type="GO" id="GO:0034702">
    <property type="term" value="C:monoatomic ion channel complex"/>
    <property type="evidence" value="ECO:0007669"/>
    <property type="project" value="UniProtKB-KW"/>
</dbReference>
<evidence type="ECO:0000313" key="8">
    <source>
        <dbReference type="Proteomes" id="UP001386955"/>
    </source>
</evidence>
<keyword evidence="3" id="KW-0851">Voltage-gated channel</keyword>
<keyword evidence="8" id="KW-1185">Reference proteome</keyword>
<dbReference type="AlphaFoldDB" id="A0AAN9SW48"/>
<dbReference type="GO" id="GO:0005249">
    <property type="term" value="F:voltage-gated potassium channel activity"/>
    <property type="evidence" value="ECO:0007669"/>
    <property type="project" value="InterPro"/>
</dbReference>
<feature type="domain" description="Cyclic nucleotide-binding" evidence="6">
    <location>
        <begin position="1"/>
        <end position="34"/>
    </location>
</feature>
<proteinExistence type="predicted"/>
<protein>
    <recommendedName>
        <fullName evidence="6">Cyclic nucleotide-binding domain-containing protein</fullName>
    </recommendedName>
</protein>
<evidence type="ECO:0000256" key="2">
    <source>
        <dbReference type="ARBA" id="ARBA00022826"/>
    </source>
</evidence>
<keyword evidence="5" id="KW-0407">Ion channel</keyword>